<keyword evidence="1" id="KW-0812">Transmembrane</keyword>
<dbReference type="EMBL" id="KI913116">
    <property type="protein sequence ID" value="ETV86491.1"/>
    <property type="molecule type" value="Genomic_DNA"/>
</dbReference>
<name>W4H4F8_APHAT</name>
<organism evidence="2">
    <name type="scientific">Aphanomyces astaci</name>
    <name type="common">Crayfish plague agent</name>
    <dbReference type="NCBI Taxonomy" id="112090"/>
    <lineage>
        <taxon>Eukaryota</taxon>
        <taxon>Sar</taxon>
        <taxon>Stramenopiles</taxon>
        <taxon>Oomycota</taxon>
        <taxon>Saprolegniomycetes</taxon>
        <taxon>Saprolegniales</taxon>
        <taxon>Verrucalvaceae</taxon>
        <taxon>Aphanomyces</taxon>
    </lineage>
</organism>
<sequence length="81" mass="8810">MVRDNMDLQERVSYIQSFTKPAGDKDDDFAAVKTPGELEDGALVAGGALDLFSRQAFGIFSNYAAIGVILGMIPRRRTARS</sequence>
<dbReference type="VEuPathDB" id="FungiDB:H257_01673"/>
<gene>
    <name evidence="2" type="ORF">H257_01673</name>
</gene>
<feature type="transmembrane region" description="Helical" evidence="1">
    <location>
        <begin position="56"/>
        <end position="73"/>
    </location>
</feature>
<dbReference type="GeneID" id="20803669"/>
<proteinExistence type="predicted"/>
<keyword evidence="1" id="KW-1133">Transmembrane helix</keyword>
<keyword evidence="1" id="KW-0472">Membrane</keyword>
<evidence type="ECO:0000313" key="2">
    <source>
        <dbReference type="EMBL" id="ETV86491.1"/>
    </source>
</evidence>
<accession>W4H4F8</accession>
<dbReference type="STRING" id="112090.W4H4F8"/>
<dbReference type="AlphaFoldDB" id="W4H4F8"/>
<protein>
    <submittedName>
        <fullName evidence="2">Uncharacterized protein</fullName>
    </submittedName>
</protein>
<reference evidence="2" key="1">
    <citation type="submission" date="2013-12" db="EMBL/GenBank/DDBJ databases">
        <title>The Genome Sequence of Aphanomyces astaci APO3.</title>
        <authorList>
            <consortium name="The Broad Institute Genomics Platform"/>
            <person name="Russ C."/>
            <person name="Tyler B."/>
            <person name="van West P."/>
            <person name="Dieguez-Uribeondo J."/>
            <person name="Young S.K."/>
            <person name="Zeng Q."/>
            <person name="Gargeya S."/>
            <person name="Fitzgerald M."/>
            <person name="Abouelleil A."/>
            <person name="Alvarado L."/>
            <person name="Chapman S.B."/>
            <person name="Gainer-Dewar J."/>
            <person name="Goldberg J."/>
            <person name="Griggs A."/>
            <person name="Gujja S."/>
            <person name="Hansen M."/>
            <person name="Howarth C."/>
            <person name="Imamovic A."/>
            <person name="Ireland A."/>
            <person name="Larimer J."/>
            <person name="McCowan C."/>
            <person name="Murphy C."/>
            <person name="Pearson M."/>
            <person name="Poon T.W."/>
            <person name="Priest M."/>
            <person name="Roberts A."/>
            <person name="Saif S."/>
            <person name="Shea T."/>
            <person name="Sykes S."/>
            <person name="Wortman J."/>
            <person name="Nusbaum C."/>
            <person name="Birren B."/>
        </authorList>
    </citation>
    <scope>NUCLEOTIDE SEQUENCE [LARGE SCALE GENOMIC DNA]</scope>
    <source>
        <strain evidence="2">APO3</strain>
    </source>
</reference>
<dbReference type="RefSeq" id="XP_009823290.1">
    <property type="nucleotide sequence ID" value="XM_009824988.1"/>
</dbReference>
<evidence type="ECO:0000256" key="1">
    <source>
        <dbReference type="SAM" id="Phobius"/>
    </source>
</evidence>
<dbReference type="OrthoDB" id="76348at2759"/>